<accession>A0ABW6ERE3</accession>
<proteinExistence type="predicted"/>
<dbReference type="InterPro" id="IPR029058">
    <property type="entry name" value="AB_hydrolase_fold"/>
</dbReference>
<comment type="caution">
    <text evidence="1">The sequence shown here is derived from an EMBL/GenBank/DDBJ whole genome shotgun (WGS) entry which is preliminary data.</text>
</comment>
<evidence type="ECO:0000313" key="2">
    <source>
        <dbReference type="Proteomes" id="UP001598251"/>
    </source>
</evidence>
<name>A0ABW6ERE3_9ACTN</name>
<dbReference type="GO" id="GO:0016787">
    <property type="term" value="F:hydrolase activity"/>
    <property type="evidence" value="ECO:0007669"/>
    <property type="project" value="UniProtKB-KW"/>
</dbReference>
<gene>
    <name evidence="1" type="ORF">ACFWSS_31685</name>
</gene>
<dbReference type="SUPFAM" id="SSF53474">
    <property type="entry name" value="alpha/beta-Hydrolases"/>
    <property type="match status" value="1"/>
</dbReference>
<evidence type="ECO:0000313" key="1">
    <source>
        <dbReference type="EMBL" id="MFD4217440.1"/>
    </source>
</evidence>
<protein>
    <submittedName>
        <fullName evidence="1">Dienelactone hydrolase family protein</fullName>
        <ecNumber evidence="1">3.1.-.-</ecNumber>
    </submittedName>
</protein>
<reference evidence="1 2" key="1">
    <citation type="submission" date="2024-09" db="EMBL/GenBank/DDBJ databases">
        <title>The Natural Products Discovery Center: Release of the First 8490 Sequenced Strains for Exploring Actinobacteria Biosynthetic Diversity.</title>
        <authorList>
            <person name="Kalkreuter E."/>
            <person name="Kautsar S.A."/>
            <person name="Yang D."/>
            <person name="Bader C.D."/>
            <person name="Teijaro C.N."/>
            <person name="Fluegel L."/>
            <person name="Davis C.M."/>
            <person name="Simpson J.R."/>
            <person name="Lauterbach L."/>
            <person name="Steele A.D."/>
            <person name="Gui C."/>
            <person name="Meng S."/>
            <person name="Li G."/>
            <person name="Viehrig K."/>
            <person name="Ye F."/>
            <person name="Su P."/>
            <person name="Kiefer A.F."/>
            <person name="Nichols A."/>
            <person name="Cepeda A.J."/>
            <person name="Yan W."/>
            <person name="Fan B."/>
            <person name="Jiang Y."/>
            <person name="Adhikari A."/>
            <person name="Zheng C.-J."/>
            <person name="Schuster L."/>
            <person name="Cowan T.M."/>
            <person name="Smanski M.J."/>
            <person name="Chevrette M.G."/>
            <person name="De Carvalho L.P.S."/>
            <person name="Shen B."/>
        </authorList>
    </citation>
    <scope>NUCLEOTIDE SEQUENCE [LARGE SCALE GENOMIC DNA]</scope>
    <source>
        <strain evidence="1 2">NPDC058546</strain>
    </source>
</reference>
<sequence length="246" mass="26160">MHFTSEQRLDDAVCERTFTLGEIPGILWTPASASAPAPLILLGHPPLGLGRMYPRLAARAQHCAAEGFATATIELPGSGDRPRWPAAERARADLRRAMEAGGPLSDEIIDALILPLVDKAVPEWQAALDALLSLPDLGGPVGYSGGVISIGTRLAVVEPRISAAVLFAGSFVPRAVFEEARQVTIPLHVLLQWDDEGNDRQAALDLFDAFGSKEKSLHANMGGHTGIPQSAGDAAGRFLTRHLKRG</sequence>
<dbReference type="Gene3D" id="3.40.50.1820">
    <property type="entry name" value="alpha/beta hydrolase"/>
    <property type="match status" value="1"/>
</dbReference>
<keyword evidence="2" id="KW-1185">Reference proteome</keyword>
<dbReference type="Proteomes" id="UP001598251">
    <property type="component" value="Unassembled WGS sequence"/>
</dbReference>
<organism evidence="1 2">
    <name type="scientific">Streptomyces sindenensis</name>
    <dbReference type="NCBI Taxonomy" id="67363"/>
    <lineage>
        <taxon>Bacteria</taxon>
        <taxon>Bacillati</taxon>
        <taxon>Actinomycetota</taxon>
        <taxon>Actinomycetes</taxon>
        <taxon>Kitasatosporales</taxon>
        <taxon>Streptomycetaceae</taxon>
        <taxon>Streptomyces</taxon>
    </lineage>
</organism>
<dbReference type="EMBL" id="JBHXOF010000031">
    <property type="protein sequence ID" value="MFD4217440.1"/>
    <property type="molecule type" value="Genomic_DNA"/>
</dbReference>
<dbReference type="RefSeq" id="WP_382829454.1">
    <property type="nucleotide sequence ID" value="NZ_JBHXLY010000031.1"/>
</dbReference>
<keyword evidence="1" id="KW-0378">Hydrolase</keyword>
<dbReference type="EC" id="3.1.-.-" evidence="1"/>